<dbReference type="STRING" id="57664.SAMN05661003_11834"/>
<protein>
    <submittedName>
        <fullName evidence="2">Uncharacterized protein</fullName>
    </submittedName>
</protein>
<evidence type="ECO:0000313" key="2">
    <source>
        <dbReference type="EMBL" id="SDE59809.1"/>
    </source>
</evidence>
<dbReference type="Proteomes" id="UP000243205">
    <property type="component" value="Unassembled WGS sequence"/>
</dbReference>
<keyword evidence="3" id="KW-1185">Reference proteome</keyword>
<keyword evidence="1" id="KW-0732">Signal</keyword>
<feature type="signal peptide" evidence="1">
    <location>
        <begin position="1"/>
        <end position="25"/>
    </location>
</feature>
<name>A0A1G7E863_9BACT</name>
<evidence type="ECO:0000313" key="3">
    <source>
        <dbReference type="Proteomes" id="UP000243205"/>
    </source>
</evidence>
<dbReference type="AlphaFoldDB" id="A0A1G7E863"/>
<dbReference type="RefSeq" id="WP_092080129.1">
    <property type="nucleotide sequence ID" value="NZ_CALFZY010000034.1"/>
</dbReference>
<evidence type="ECO:0000256" key="1">
    <source>
        <dbReference type="SAM" id="SignalP"/>
    </source>
</evidence>
<accession>A0A1G7E863</accession>
<dbReference type="EMBL" id="FNAQ01000018">
    <property type="protein sequence ID" value="SDE59809.1"/>
    <property type="molecule type" value="Genomic_DNA"/>
</dbReference>
<feature type="chain" id="PRO_5017344742" evidence="1">
    <location>
        <begin position="26"/>
        <end position="104"/>
    </location>
</feature>
<gene>
    <name evidence="2" type="ORF">SAMN05661003_11834</name>
</gene>
<sequence>MKKRILSLMSLALVTVLLSSLPALASQFRGSLGGSGLYLIDSDGDGIGDARPTPGTGQGAAATNFVDADNNGLCDTYEAGGQQLLDGSGAAAALGQRARAGRTR</sequence>
<dbReference type="OrthoDB" id="3177398at2"/>
<organism evidence="2 3">
    <name type="scientific">Desulfuromonas thiophila</name>
    <dbReference type="NCBI Taxonomy" id="57664"/>
    <lineage>
        <taxon>Bacteria</taxon>
        <taxon>Pseudomonadati</taxon>
        <taxon>Thermodesulfobacteriota</taxon>
        <taxon>Desulfuromonadia</taxon>
        <taxon>Desulfuromonadales</taxon>
        <taxon>Desulfuromonadaceae</taxon>
        <taxon>Desulfuromonas</taxon>
    </lineage>
</organism>
<proteinExistence type="predicted"/>
<reference evidence="3" key="1">
    <citation type="submission" date="2016-10" db="EMBL/GenBank/DDBJ databases">
        <authorList>
            <person name="Varghese N."/>
            <person name="Submissions S."/>
        </authorList>
    </citation>
    <scope>NUCLEOTIDE SEQUENCE [LARGE SCALE GENOMIC DNA]</scope>
    <source>
        <strain evidence="3">DSM 8987</strain>
    </source>
</reference>